<evidence type="ECO:0000256" key="1">
    <source>
        <dbReference type="SAM" id="MobiDB-lite"/>
    </source>
</evidence>
<gene>
    <name evidence="2" type="ORF">UFOVP1444_38</name>
    <name evidence="3" type="ORF">UFOVP1536_26</name>
</gene>
<evidence type="ECO:0000313" key="3">
    <source>
        <dbReference type="EMBL" id="CAB5227979.1"/>
    </source>
</evidence>
<feature type="region of interest" description="Disordered" evidence="1">
    <location>
        <begin position="1"/>
        <end position="23"/>
    </location>
</feature>
<dbReference type="EMBL" id="LR797393">
    <property type="protein sequence ID" value="CAB4212894.1"/>
    <property type="molecule type" value="Genomic_DNA"/>
</dbReference>
<name>A0A6J7XDS9_9CAUD</name>
<accession>A0A6J7XDS9</accession>
<proteinExistence type="predicted"/>
<dbReference type="EMBL" id="LR798382">
    <property type="protein sequence ID" value="CAB5227979.1"/>
    <property type="molecule type" value="Genomic_DNA"/>
</dbReference>
<sequence length="79" mass="8693">MKTQKQHDQDGGPAFPRSDSTYAQAQSGMTLRDWFAGQALQAIPSIGCGSDLHFNEIAIEAYRLADAMLAERNKHLNEA</sequence>
<protein>
    <submittedName>
        <fullName evidence="3">Uncharacterized protein</fullName>
    </submittedName>
</protein>
<organism evidence="3">
    <name type="scientific">uncultured Caudovirales phage</name>
    <dbReference type="NCBI Taxonomy" id="2100421"/>
    <lineage>
        <taxon>Viruses</taxon>
        <taxon>Duplodnaviria</taxon>
        <taxon>Heunggongvirae</taxon>
        <taxon>Uroviricota</taxon>
        <taxon>Caudoviricetes</taxon>
        <taxon>Peduoviridae</taxon>
        <taxon>Maltschvirus</taxon>
        <taxon>Maltschvirus maltsch</taxon>
    </lineage>
</organism>
<feature type="compositionally biased region" description="Basic and acidic residues" evidence="1">
    <location>
        <begin position="1"/>
        <end position="10"/>
    </location>
</feature>
<evidence type="ECO:0000313" key="2">
    <source>
        <dbReference type="EMBL" id="CAB4212894.1"/>
    </source>
</evidence>
<reference evidence="3" key="1">
    <citation type="submission" date="2020-05" db="EMBL/GenBank/DDBJ databases">
        <authorList>
            <person name="Chiriac C."/>
            <person name="Salcher M."/>
            <person name="Ghai R."/>
            <person name="Kavagutti S V."/>
        </authorList>
    </citation>
    <scope>NUCLEOTIDE SEQUENCE</scope>
</reference>